<comment type="caution">
    <text evidence="1">The sequence shown here is derived from an EMBL/GenBank/DDBJ whole genome shotgun (WGS) entry which is preliminary data.</text>
</comment>
<reference evidence="1" key="1">
    <citation type="journal article" date="2022" name="bioRxiv">
        <title>Sequencing and chromosome-scale assembly of the giantPleurodeles waltlgenome.</title>
        <authorList>
            <person name="Brown T."/>
            <person name="Elewa A."/>
            <person name="Iarovenko S."/>
            <person name="Subramanian E."/>
            <person name="Araus A.J."/>
            <person name="Petzold A."/>
            <person name="Susuki M."/>
            <person name="Suzuki K.-i.T."/>
            <person name="Hayashi T."/>
            <person name="Toyoda A."/>
            <person name="Oliveira C."/>
            <person name="Osipova E."/>
            <person name="Leigh N.D."/>
            <person name="Simon A."/>
            <person name="Yun M.H."/>
        </authorList>
    </citation>
    <scope>NUCLEOTIDE SEQUENCE</scope>
    <source>
        <strain evidence="1">20211129_DDA</strain>
        <tissue evidence="1">Liver</tissue>
    </source>
</reference>
<name>A0AAV7L1T8_PLEWA</name>
<dbReference type="EMBL" id="JANPWB010000016">
    <property type="protein sequence ID" value="KAJ1084849.1"/>
    <property type="molecule type" value="Genomic_DNA"/>
</dbReference>
<evidence type="ECO:0000313" key="2">
    <source>
        <dbReference type="Proteomes" id="UP001066276"/>
    </source>
</evidence>
<protein>
    <submittedName>
        <fullName evidence="1">Uncharacterized protein</fullName>
    </submittedName>
</protein>
<sequence length="50" mass="5897">YSHKPVCTRGRKEVCDCSCFTHQELLSSKSAPILFIQENSRRKFMERDSF</sequence>
<keyword evidence="2" id="KW-1185">Reference proteome</keyword>
<dbReference type="AlphaFoldDB" id="A0AAV7L1T8"/>
<dbReference type="Proteomes" id="UP001066276">
    <property type="component" value="Chromosome 12"/>
</dbReference>
<evidence type="ECO:0000313" key="1">
    <source>
        <dbReference type="EMBL" id="KAJ1084849.1"/>
    </source>
</evidence>
<gene>
    <name evidence="1" type="ORF">NDU88_004995</name>
</gene>
<feature type="non-terminal residue" evidence="1">
    <location>
        <position position="50"/>
    </location>
</feature>
<organism evidence="1 2">
    <name type="scientific">Pleurodeles waltl</name>
    <name type="common">Iberian ribbed newt</name>
    <dbReference type="NCBI Taxonomy" id="8319"/>
    <lineage>
        <taxon>Eukaryota</taxon>
        <taxon>Metazoa</taxon>
        <taxon>Chordata</taxon>
        <taxon>Craniata</taxon>
        <taxon>Vertebrata</taxon>
        <taxon>Euteleostomi</taxon>
        <taxon>Amphibia</taxon>
        <taxon>Batrachia</taxon>
        <taxon>Caudata</taxon>
        <taxon>Salamandroidea</taxon>
        <taxon>Salamandridae</taxon>
        <taxon>Pleurodelinae</taxon>
        <taxon>Pleurodeles</taxon>
    </lineage>
</organism>
<proteinExistence type="predicted"/>
<feature type="non-terminal residue" evidence="1">
    <location>
        <position position="1"/>
    </location>
</feature>
<accession>A0AAV7L1T8</accession>